<keyword evidence="2" id="KW-1185">Reference proteome</keyword>
<accession>A0A0H1B809</accession>
<sequence length="144" mass="16954">MRKTKNPKMRQTVTPNRIPPRQVAINGNASRSPLLSITPSWIRLESRRIPMKNSFATSLWRMSSLSLRKERKLTGGKLSEERRSSSTYNLWPMLSALAELRVSKKESVRKWRQPRKPANEKLNASRSLRSWRNRRRLRRSVCIE</sequence>
<evidence type="ECO:0000313" key="2">
    <source>
        <dbReference type="Proteomes" id="UP000053573"/>
    </source>
</evidence>
<evidence type="ECO:0000313" key="1">
    <source>
        <dbReference type="EMBL" id="KLJ07137.1"/>
    </source>
</evidence>
<protein>
    <submittedName>
        <fullName evidence="1">Uncharacterized protein</fullName>
    </submittedName>
</protein>
<organism evidence="1 2">
    <name type="scientific">Blastomyces silverae</name>
    <dbReference type="NCBI Taxonomy" id="2060906"/>
    <lineage>
        <taxon>Eukaryota</taxon>
        <taxon>Fungi</taxon>
        <taxon>Dikarya</taxon>
        <taxon>Ascomycota</taxon>
        <taxon>Pezizomycotina</taxon>
        <taxon>Eurotiomycetes</taxon>
        <taxon>Eurotiomycetidae</taxon>
        <taxon>Onygenales</taxon>
        <taxon>Ajellomycetaceae</taxon>
        <taxon>Blastomyces</taxon>
    </lineage>
</organism>
<reference evidence="2" key="1">
    <citation type="journal article" date="2015" name="PLoS Genet.">
        <title>The dynamic genome and transcriptome of the human fungal pathogen Blastomyces and close relative Emmonsia.</title>
        <authorList>
            <person name="Munoz J.F."/>
            <person name="Gauthier G.M."/>
            <person name="Desjardins C.A."/>
            <person name="Gallo J.E."/>
            <person name="Holder J."/>
            <person name="Sullivan T.D."/>
            <person name="Marty A.J."/>
            <person name="Carmen J.C."/>
            <person name="Chen Z."/>
            <person name="Ding L."/>
            <person name="Gujja S."/>
            <person name="Magrini V."/>
            <person name="Misas E."/>
            <person name="Mitreva M."/>
            <person name="Priest M."/>
            <person name="Saif S."/>
            <person name="Whiston E.A."/>
            <person name="Young S."/>
            <person name="Zeng Q."/>
            <person name="Goldman W.E."/>
            <person name="Mardis E.R."/>
            <person name="Taylor J.W."/>
            <person name="McEwen J.G."/>
            <person name="Clay O.K."/>
            <person name="Klein B.S."/>
            <person name="Cuomo C.A."/>
        </authorList>
    </citation>
    <scope>NUCLEOTIDE SEQUENCE [LARGE SCALE GENOMIC DNA]</scope>
    <source>
        <strain evidence="2">UAMH 139</strain>
    </source>
</reference>
<dbReference type="Proteomes" id="UP000053573">
    <property type="component" value="Unassembled WGS sequence"/>
</dbReference>
<proteinExistence type="predicted"/>
<name>A0A0H1B809_9EURO</name>
<dbReference type="AlphaFoldDB" id="A0A0H1B809"/>
<gene>
    <name evidence="1" type="ORF">EMPG_17372</name>
</gene>
<dbReference type="EMBL" id="LDEV01002900">
    <property type="protein sequence ID" value="KLJ07137.1"/>
    <property type="molecule type" value="Genomic_DNA"/>
</dbReference>
<comment type="caution">
    <text evidence="1">The sequence shown here is derived from an EMBL/GenBank/DDBJ whole genome shotgun (WGS) entry which is preliminary data.</text>
</comment>